<sequence length="191" mass="19871">MGKTLYQCSILLTLLACHGILLTTECRQLRSITNPPPPASPISDTSDDQDAGSKEDFRPTAPGVSPGVGHPENDFRPTAPGFSPGVGHEVGLQNRAAFGDETGELIATKIYNNDGFRPTTPGFSPGAGHAALTDDVDAFRPTKPGQSPGVGHAAELESSDVVDNKGYSVSGEAQDFKPTQPGHSPGVGHKN</sequence>
<evidence type="ECO:0000256" key="6">
    <source>
        <dbReference type="ARBA" id="ARBA00022729"/>
    </source>
</evidence>
<evidence type="ECO:0000256" key="1">
    <source>
        <dbReference type="ARBA" id="ARBA00004271"/>
    </source>
</evidence>
<evidence type="ECO:0000256" key="8">
    <source>
        <dbReference type="SAM" id="MobiDB-lite"/>
    </source>
</evidence>
<comment type="subcellular location">
    <subcellularLocation>
        <location evidence="1">Secreted</location>
        <location evidence="1">Extracellular space</location>
        <location evidence="1">Apoplast</location>
    </subcellularLocation>
</comment>
<gene>
    <name evidence="10" type="ORF">LITE_LOCUS22366</name>
</gene>
<keyword evidence="3" id="KW-0052">Apoplast</keyword>
<organism evidence="10 11">
    <name type="scientific">Linum tenue</name>
    <dbReference type="NCBI Taxonomy" id="586396"/>
    <lineage>
        <taxon>Eukaryota</taxon>
        <taxon>Viridiplantae</taxon>
        <taxon>Streptophyta</taxon>
        <taxon>Embryophyta</taxon>
        <taxon>Tracheophyta</taxon>
        <taxon>Spermatophyta</taxon>
        <taxon>Magnoliopsida</taxon>
        <taxon>eudicotyledons</taxon>
        <taxon>Gunneridae</taxon>
        <taxon>Pentapetalae</taxon>
        <taxon>rosids</taxon>
        <taxon>fabids</taxon>
        <taxon>Malpighiales</taxon>
        <taxon>Linaceae</taxon>
        <taxon>Linum</taxon>
    </lineage>
</organism>
<keyword evidence="6 9" id="KW-0732">Signal</keyword>
<dbReference type="PROSITE" id="PS51257">
    <property type="entry name" value="PROKAR_LIPOPROTEIN"/>
    <property type="match status" value="1"/>
</dbReference>
<protein>
    <recommendedName>
        <fullName evidence="12">Precursor of CEP9</fullName>
    </recommendedName>
</protein>
<feature type="region of interest" description="Disordered" evidence="8">
    <location>
        <begin position="32"/>
        <end position="88"/>
    </location>
</feature>
<feature type="chain" id="PRO_5043583709" description="Precursor of CEP9" evidence="9">
    <location>
        <begin position="27"/>
        <end position="191"/>
    </location>
</feature>
<dbReference type="GO" id="GO:0006995">
    <property type="term" value="P:cellular response to nitrogen starvation"/>
    <property type="evidence" value="ECO:0007669"/>
    <property type="project" value="UniProtKB-ARBA"/>
</dbReference>
<dbReference type="GO" id="GO:1902025">
    <property type="term" value="P:nitrate import"/>
    <property type="evidence" value="ECO:0007669"/>
    <property type="project" value="TreeGrafter"/>
</dbReference>
<dbReference type="GO" id="GO:0048046">
    <property type="term" value="C:apoplast"/>
    <property type="evidence" value="ECO:0007669"/>
    <property type="project" value="UniProtKB-SubCell"/>
</dbReference>
<keyword evidence="11" id="KW-1185">Reference proteome</keyword>
<dbReference type="Proteomes" id="UP001154282">
    <property type="component" value="Unassembled WGS sequence"/>
</dbReference>
<keyword evidence="5" id="KW-0372">Hormone</keyword>
<reference evidence="10" key="1">
    <citation type="submission" date="2022-08" db="EMBL/GenBank/DDBJ databases">
        <authorList>
            <person name="Gutierrez-Valencia J."/>
        </authorList>
    </citation>
    <scope>NUCLEOTIDE SEQUENCE</scope>
</reference>
<dbReference type="EMBL" id="CAMGYJ010000006">
    <property type="protein sequence ID" value="CAI0429933.1"/>
    <property type="molecule type" value="Genomic_DNA"/>
</dbReference>
<dbReference type="PANTHER" id="PTHR33348:SF44">
    <property type="entry name" value="PRECURSOR OF CEP6"/>
    <property type="match status" value="1"/>
</dbReference>
<feature type="signal peptide" evidence="9">
    <location>
        <begin position="1"/>
        <end position="26"/>
    </location>
</feature>
<keyword evidence="7" id="KW-0379">Hydroxylation</keyword>
<dbReference type="PANTHER" id="PTHR33348">
    <property type="entry name" value="PRECURSOR OF CEP5"/>
    <property type="match status" value="1"/>
</dbReference>
<dbReference type="GO" id="GO:0048364">
    <property type="term" value="P:root development"/>
    <property type="evidence" value="ECO:0007669"/>
    <property type="project" value="InterPro"/>
</dbReference>
<keyword evidence="4" id="KW-0964">Secreted</keyword>
<evidence type="ECO:0000313" key="11">
    <source>
        <dbReference type="Proteomes" id="UP001154282"/>
    </source>
</evidence>
<dbReference type="GO" id="GO:0005179">
    <property type="term" value="F:hormone activity"/>
    <property type="evidence" value="ECO:0007669"/>
    <property type="project" value="UniProtKB-KW"/>
</dbReference>
<dbReference type="GO" id="GO:1901371">
    <property type="term" value="P:regulation of leaf morphogenesis"/>
    <property type="evidence" value="ECO:0007669"/>
    <property type="project" value="TreeGrafter"/>
</dbReference>
<accession>A0AAV0L7I8</accession>
<evidence type="ECO:0000256" key="7">
    <source>
        <dbReference type="ARBA" id="ARBA00023278"/>
    </source>
</evidence>
<proteinExistence type="inferred from homology"/>
<dbReference type="AlphaFoldDB" id="A0AAV0L7I8"/>
<evidence type="ECO:0008006" key="12">
    <source>
        <dbReference type="Google" id="ProtNLM"/>
    </source>
</evidence>
<feature type="region of interest" description="Disordered" evidence="8">
    <location>
        <begin position="137"/>
        <end position="191"/>
    </location>
</feature>
<evidence type="ECO:0000256" key="3">
    <source>
        <dbReference type="ARBA" id="ARBA00022523"/>
    </source>
</evidence>
<name>A0AAV0L7I8_9ROSI</name>
<evidence type="ECO:0000256" key="5">
    <source>
        <dbReference type="ARBA" id="ARBA00022702"/>
    </source>
</evidence>
<dbReference type="InterPro" id="IPR033250">
    <property type="entry name" value="CEP"/>
</dbReference>
<evidence type="ECO:0000256" key="2">
    <source>
        <dbReference type="ARBA" id="ARBA00008963"/>
    </source>
</evidence>
<comment type="similarity">
    <text evidence="2">Belongs to the C-terminally encoded plant signaling peptide (CEP) family.</text>
</comment>
<comment type="caution">
    <text evidence="10">The sequence shown here is derived from an EMBL/GenBank/DDBJ whole genome shotgun (WGS) entry which is preliminary data.</text>
</comment>
<evidence type="ECO:0000313" key="10">
    <source>
        <dbReference type="EMBL" id="CAI0429933.1"/>
    </source>
</evidence>
<evidence type="ECO:0000256" key="4">
    <source>
        <dbReference type="ARBA" id="ARBA00022525"/>
    </source>
</evidence>
<dbReference type="GO" id="GO:2000280">
    <property type="term" value="P:regulation of root development"/>
    <property type="evidence" value="ECO:0007669"/>
    <property type="project" value="TreeGrafter"/>
</dbReference>
<evidence type="ECO:0000256" key="9">
    <source>
        <dbReference type="SAM" id="SignalP"/>
    </source>
</evidence>